<dbReference type="CDD" id="cd02440">
    <property type="entry name" value="AdoMet_MTases"/>
    <property type="match status" value="1"/>
</dbReference>
<evidence type="ECO:0000313" key="10">
    <source>
        <dbReference type="EMBL" id="AMM40462.1"/>
    </source>
</evidence>
<dbReference type="SUPFAM" id="SSF53335">
    <property type="entry name" value="S-adenosyl-L-methionine-dependent methyltransferases"/>
    <property type="match status" value="1"/>
</dbReference>
<evidence type="ECO:0000313" key="11">
    <source>
        <dbReference type="Proteomes" id="UP000070560"/>
    </source>
</evidence>
<evidence type="ECO:0000256" key="1">
    <source>
        <dbReference type="ARBA" id="ARBA00007867"/>
    </source>
</evidence>
<feature type="binding site" evidence="5">
    <location>
        <position position="46"/>
    </location>
    <ligand>
        <name>S-methyl-5'-thioadenosine</name>
        <dbReference type="ChEBI" id="CHEBI:17509"/>
    </ligand>
</feature>
<gene>
    <name evidence="5" type="primary">speE</name>
    <name evidence="10" type="ORF">HS1_000656</name>
</gene>
<evidence type="ECO:0000256" key="4">
    <source>
        <dbReference type="ARBA" id="ARBA00023115"/>
    </source>
</evidence>
<evidence type="ECO:0000256" key="2">
    <source>
        <dbReference type="ARBA" id="ARBA00022679"/>
    </source>
</evidence>
<dbReference type="NCBIfam" id="TIGR00417">
    <property type="entry name" value="speE"/>
    <property type="match status" value="1"/>
</dbReference>
<dbReference type="PROSITE" id="PS51006">
    <property type="entry name" value="PABS_2"/>
    <property type="match status" value="1"/>
</dbReference>
<dbReference type="UniPathway" id="UPA00248">
    <property type="reaction ID" value="UER00314"/>
</dbReference>
<keyword evidence="11" id="KW-1185">Reference proteome</keyword>
<protein>
    <recommendedName>
        <fullName evidence="5">Polyamine aminopropyltransferase</fullName>
    </recommendedName>
    <alternativeName>
        <fullName evidence="5">Putrescine aminopropyltransferase</fullName>
        <shortName evidence="5">PAPT</shortName>
    </alternativeName>
    <alternativeName>
        <fullName evidence="5">Spermidine synthase</fullName>
        <shortName evidence="5">SPDS</shortName>
        <shortName evidence="5">SPDSY</shortName>
        <ecNumber evidence="5">2.5.1.16</ecNumber>
    </alternativeName>
</protein>
<feature type="active site" description="Proton acceptor" evidence="5 6">
    <location>
        <position position="170"/>
    </location>
</feature>
<evidence type="ECO:0000256" key="3">
    <source>
        <dbReference type="ARBA" id="ARBA00023066"/>
    </source>
</evidence>
<keyword evidence="2 5" id="KW-0808">Transferase</keyword>
<accession>A0A7U4QJE5</accession>
<dbReference type="PANTHER" id="PTHR11558:SF11">
    <property type="entry name" value="SPERMIDINE SYNTHASE"/>
    <property type="match status" value="1"/>
</dbReference>
<dbReference type="KEGG" id="daw:HS1_000656"/>
<proteinExistence type="inferred from homology"/>
<dbReference type="PANTHER" id="PTHR11558">
    <property type="entry name" value="SPERMIDINE/SPERMINE SYNTHASE"/>
    <property type="match status" value="1"/>
</dbReference>
<keyword evidence="4 5" id="KW-0620">Polyamine biosynthesis</keyword>
<reference evidence="10 11" key="1">
    <citation type="submission" date="2015-10" db="EMBL/GenBank/DDBJ databases">
        <title>Candidatus Desulfofervidus auxilii, a hydrogenotrophic sulfate-reducing bacterium involved in the thermophilic anaerobic oxidation of methane.</title>
        <authorList>
            <person name="Krukenberg V."/>
            <person name="Richter M."/>
            <person name="Wegener G."/>
        </authorList>
    </citation>
    <scope>NUCLEOTIDE SEQUENCE [LARGE SCALE GENOMIC DNA]</scope>
    <source>
        <strain evidence="10 11">HS1</strain>
    </source>
</reference>
<dbReference type="AlphaFoldDB" id="A0A7U4QJE5"/>
<organism evidence="10 11">
    <name type="scientific">Desulfofervidus auxilii</name>
    <dbReference type="NCBI Taxonomy" id="1621989"/>
    <lineage>
        <taxon>Bacteria</taxon>
        <taxon>Pseudomonadati</taxon>
        <taxon>Thermodesulfobacteriota</taxon>
        <taxon>Candidatus Desulfofervidia</taxon>
        <taxon>Candidatus Desulfofervidales</taxon>
        <taxon>Candidatus Desulfofervidaceae</taxon>
        <taxon>Candidatus Desulfofervidus</taxon>
    </lineage>
</organism>
<dbReference type="NCBIfam" id="NF037959">
    <property type="entry name" value="MFS_SpdSyn"/>
    <property type="match status" value="1"/>
</dbReference>
<dbReference type="EMBL" id="CP013015">
    <property type="protein sequence ID" value="AMM40462.1"/>
    <property type="molecule type" value="Genomic_DNA"/>
</dbReference>
<feature type="binding site" evidence="5">
    <location>
        <position position="101"/>
    </location>
    <ligand>
        <name>spermidine</name>
        <dbReference type="ChEBI" id="CHEBI:57834"/>
    </ligand>
</feature>
<evidence type="ECO:0000256" key="6">
    <source>
        <dbReference type="PROSITE-ProRule" id="PRU00354"/>
    </source>
</evidence>
<dbReference type="PROSITE" id="PS01330">
    <property type="entry name" value="PABS_1"/>
    <property type="match status" value="1"/>
</dbReference>
<comment type="pathway">
    <text evidence="5">Amine and polyamine biosynthesis; spermidine biosynthesis; spermidine from putrescine: step 1/1.</text>
</comment>
<dbReference type="Gene3D" id="2.30.140.10">
    <property type="entry name" value="Spermidine synthase, tetramerisation domain"/>
    <property type="match status" value="1"/>
</dbReference>
<name>A0A7U4QJE5_DESA2</name>
<dbReference type="GO" id="GO:0008295">
    <property type="term" value="P:spermidine biosynthetic process"/>
    <property type="evidence" value="ECO:0007669"/>
    <property type="project" value="UniProtKB-UniRule"/>
</dbReference>
<comment type="catalytic activity">
    <reaction evidence="5 8">
        <text>S-adenosyl 3-(methylsulfanyl)propylamine + putrescine = S-methyl-5'-thioadenosine + spermidine + H(+)</text>
        <dbReference type="Rhea" id="RHEA:12721"/>
        <dbReference type="ChEBI" id="CHEBI:15378"/>
        <dbReference type="ChEBI" id="CHEBI:17509"/>
        <dbReference type="ChEBI" id="CHEBI:57443"/>
        <dbReference type="ChEBI" id="CHEBI:57834"/>
        <dbReference type="ChEBI" id="CHEBI:326268"/>
        <dbReference type="EC" id="2.5.1.16"/>
    </reaction>
</comment>
<evidence type="ECO:0000256" key="7">
    <source>
        <dbReference type="RuleBase" id="RU003836"/>
    </source>
</evidence>
<feature type="binding site" evidence="5">
    <location>
        <begin position="170"/>
        <end position="173"/>
    </location>
    <ligand>
        <name>spermidine</name>
        <dbReference type="ChEBI" id="CHEBI:57834"/>
    </ligand>
</feature>
<feature type="binding site" evidence="5">
    <location>
        <position position="121"/>
    </location>
    <ligand>
        <name>S-methyl-5'-thioadenosine</name>
        <dbReference type="ChEBI" id="CHEBI:17509"/>
    </ligand>
</feature>
<dbReference type="EC" id="2.5.1.16" evidence="5"/>
<evidence type="ECO:0000259" key="9">
    <source>
        <dbReference type="PROSITE" id="PS51006"/>
    </source>
</evidence>
<dbReference type="InterPro" id="IPR037163">
    <property type="entry name" value="Spermidine_synt_N_sf"/>
</dbReference>
<dbReference type="Gene3D" id="3.40.50.150">
    <property type="entry name" value="Vaccinia Virus protein VP39"/>
    <property type="match status" value="1"/>
</dbReference>
<keyword evidence="3 5" id="KW-0745">Spermidine biosynthesis</keyword>
<comment type="subunit">
    <text evidence="5">Homodimer or homotetramer.</text>
</comment>
<comment type="similarity">
    <text evidence="1 5 7">Belongs to the spermidine/spermine synthase family.</text>
</comment>
<dbReference type="HAMAP" id="MF_00198">
    <property type="entry name" value="Spermidine_synth"/>
    <property type="match status" value="1"/>
</dbReference>
<evidence type="ECO:0000256" key="5">
    <source>
        <dbReference type="HAMAP-Rule" id="MF_00198"/>
    </source>
</evidence>
<dbReference type="Pfam" id="PF01564">
    <property type="entry name" value="Spermine_synth"/>
    <property type="match status" value="1"/>
</dbReference>
<dbReference type="InterPro" id="IPR035246">
    <property type="entry name" value="Spermidine_synt_N"/>
</dbReference>
<dbReference type="InterPro" id="IPR030374">
    <property type="entry name" value="PABS"/>
</dbReference>
<feature type="binding site" evidence="5">
    <location>
        <position position="77"/>
    </location>
    <ligand>
        <name>spermidine</name>
        <dbReference type="ChEBI" id="CHEBI:57834"/>
    </ligand>
</feature>
<dbReference type="GO" id="GO:0004766">
    <property type="term" value="F:spermidine synthase activity"/>
    <property type="evidence" value="ECO:0007669"/>
    <property type="project" value="UniProtKB-UniRule"/>
</dbReference>
<evidence type="ECO:0000256" key="8">
    <source>
        <dbReference type="RuleBase" id="RU003837"/>
    </source>
</evidence>
<dbReference type="InterPro" id="IPR030373">
    <property type="entry name" value="PABS_CS"/>
</dbReference>
<sequence length="297" mass="34586">MSWIFIGVILIQMLNKNDGWFYEEINGLRLGFLVEDILYHEHSSYQEIYVLKFKNLGKALILDQCVQLTERDEYVYHELIVHPALFTHPCPQRVLVIGGGDGGSVREILKHEMVQELDLVEIDAEVIKVAQRYFPSVSNKLRDKRVKIHISDGRWYVKKNRSKYDIVIIDSTDPVGPAKVLYEKGFQEDLVEVLNEDGIMVIQSESPYLHEQFIKGLCDFLKDIYPIVRIYVYAIPSYPGGMWSFILGSFKYDPVMADEALIEARWRKMHTKYYNPKVHKGGFLSVPQFMLKEKESE</sequence>
<comment type="function">
    <text evidence="5">Catalyzes the irreversible transfer of a propylamine group from the amino donor S-adenosylmethioninamine (decarboxy-AdoMet) to putrescine (1,4-diaminobutane) to yield spermidine.</text>
</comment>
<dbReference type="InterPro" id="IPR001045">
    <property type="entry name" value="Spermi_synthase"/>
</dbReference>
<dbReference type="NCBIfam" id="NF002010">
    <property type="entry name" value="PRK00811.1"/>
    <property type="match status" value="1"/>
</dbReference>
<dbReference type="InterPro" id="IPR029063">
    <property type="entry name" value="SAM-dependent_MTases_sf"/>
</dbReference>
<feature type="domain" description="PABS" evidence="9">
    <location>
        <begin position="18"/>
        <end position="250"/>
    </location>
</feature>
<dbReference type="Pfam" id="PF17284">
    <property type="entry name" value="Spermine_synt_N"/>
    <property type="match status" value="1"/>
</dbReference>
<feature type="binding site" evidence="5">
    <location>
        <begin position="152"/>
        <end position="153"/>
    </location>
    <ligand>
        <name>S-methyl-5'-thioadenosine</name>
        <dbReference type="ChEBI" id="CHEBI:17509"/>
    </ligand>
</feature>
<feature type="binding site" evidence="5">
    <location>
        <position position="177"/>
    </location>
    <ligand>
        <name>S-methyl-5'-thioadenosine</name>
        <dbReference type="ChEBI" id="CHEBI:17509"/>
    </ligand>
</feature>
<dbReference type="Proteomes" id="UP000070560">
    <property type="component" value="Chromosome"/>
</dbReference>